<dbReference type="Pfam" id="PF00669">
    <property type="entry name" value="Flagellin_N"/>
    <property type="match status" value="1"/>
</dbReference>
<evidence type="ECO:0000256" key="5">
    <source>
        <dbReference type="ARBA" id="ARBA00023143"/>
    </source>
</evidence>
<dbReference type="InterPro" id="IPR001492">
    <property type="entry name" value="Flagellin"/>
</dbReference>
<dbReference type="Gene3D" id="1.20.1330.10">
    <property type="entry name" value="f41 fragment of flagellin, N-terminal domain"/>
    <property type="match status" value="2"/>
</dbReference>
<keyword evidence="7" id="KW-0969">Cilium</keyword>
<dbReference type="EMBL" id="WKEU01000078">
    <property type="protein sequence ID" value="MCF5064688.1"/>
    <property type="molecule type" value="Genomic_DNA"/>
</dbReference>
<dbReference type="PANTHER" id="PTHR42792">
    <property type="entry name" value="FLAGELLIN"/>
    <property type="match status" value="1"/>
</dbReference>
<comment type="similarity">
    <text evidence="3">Belongs to the bacterial flagellin family.</text>
</comment>
<dbReference type="PANTHER" id="PTHR42792:SF1">
    <property type="entry name" value="FLAGELLAR HOOK-ASSOCIATED PROTEIN 3"/>
    <property type="match status" value="1"/>
</dbReference>
<evidence type="ECO:0000256" key="1">
    <source>
        <dbReference type="ARBA" id="ARBA00004365"/>
    </source>
</evidence>
<dbReference type="GO" id="GO:0005576">
    <property type="term" value="C:extracellular region"/>
    <property type="evidence" value="ECO:0007669"/>
    <property type="project" value="UniProtKB-SubCell"/>
</dbReference>
<dbReference type="SUPFAM" id="SSF64518">
    <property type="entry name" value="Phase 1 flagellin"/>
    <property type="match status" value="1"/>
</dbReference>
<keyword evidence="4" id="KW-0964">Secreted</keyword>
<dbReference type="GO" id="GO:0071973">
    <property type="term" value="P:bacterial-type flagellum-dependent cell motility"/>
    <property type="evidence" value="ECO:0007669"/>
    <property type="project" value="InterPro"/>
</dbReference>
<comment type="subcellular location">
    <subcellularLocation>
        <location evidence="1">Bacterial flagellum</location>
    </subcellularLocation>
    <subcellularLocation>
        <location evidence="2">Secreted</location>
    </subcellularLocation>
</comment>
<evidence type="ECO:0000313" key="8">
    <source>
        <dbReference type="Proteomes" id="UP000814207"/>
    </source>
</evidence>
<dbReference type="NCBIfam" id="NF009361">
    <property type="entry name" value="PRK12717.1"/>
    <property type="match status" value="1"/>
</dbReference>
<keyword evidence="7" id="KW-0282">Flagellum</keyword>
<dbReference type="InterPro" id="IPR001029">
    <property type="entry name" value="Flagellin_N"/>
</dbReference>
<keyword evidence="7" id="KW-0966">Cell projection</keyword>
<dbReference type="GO" id="GO:0009424">
    <property type="term" value="C:bacterial-type flagellum hook"/>
    <property type="evidence" value="ECO:0007669"/>
    <property type="project" value="InterPro"/>
</dbReference>
<gene>
    <name evidence="7" type="ORF">GIW73_17270</name>
</gene>
<evidence type="ECO:0000256" key="4">
    <source>
        <dbReference type="ARBA" id="ARBA00022525"/>
    </source>
</evidence>
<protein>
    <submittedName>
        <fullName evidence="7">Flagellar hook-associated protein 3</fullName>
    </submittedName>
</protein>
<evidence type="ECO:0000256" key="2">
    <source>
        <dbReference type="ARBA" id="ARBA00004613"/>
    </source>
</evidence>
<evidence type="ECO:0000256" key="3">
    <source>
        <dbReference type="ARBA" id="ARBA00005709"/>
    </source>
</evidence>
<name>A0A9Q3ZV33_PSESX</name>
<accession>A0A9Q3ZV33</accession>
<proteinExistence type="inferred from homology"/>
<evidence type="ECO:0000259" key="6">
    <source>
        <dbReference type="Pfam" id="PF00669"/>
    </source>
</evidence>
<feature type="domain" description="Flagellin N-terminal" evidence="6">
    <location>
        <begin position="3"/>
        <end position="140"/>
    </location>
</feature>
<dbReference type="AlphaFoldDB" id="A0A9Q3ZV33"/>
<organism evidence="7 8">
    <name type="scientific">Pseudomonas syringae</name>
    <dbReference type="NCBI Taxonomy" id="317"/>
    <lineage>
        <taxon>Bacteria</taxon>
        <taxon>Pseudomonadati</taxon>
        <taxon>Pseudomonadota</taxon>
        <taxon>Gammaproteobacteria</taxon>
        <taxon>Pseudomonadales</taxon>
        <taxon>Pseudomonadaceae</taxon>
        <taxon>Pseudomonas</taxon>
    </lineage>
</organism>
<dbReference type="InterPro" id="IPR013384">
    <property type="entry name" value="Flagell_FlgL"/>
</dbReference>
<dbReference type="Proteomes" id="UP000814207">
    <property type="component" value="Unassembled WGS sequence"/>
</dbReference>
<evidence type="ECO:0000313" key="7">
    <source>
        <dbReference type="EMBL" id="MCF5064688.1"/>
    </source>
</evidence>
<comment type="caution">
    <text evidence="7">The sequence shown here is derived from an EMBL/GenBank/DDBJ whole genome shotgun (WGS) entry which is preliminary data.</text>
</comment>
<sequence>MRISTQQYFDTSASKYQNNYSSVVKAQQQASSGVRVQTAADDPVAAQRLLMLQQQKDMLAQYSSNITSIQNTLTNEESVLEAINTTIQAGSQLALRAGGVTSDADRKSISVEVGALEEQLLGLLNSKDAAGNYLFSGSKTDTPPYSRNNDGTYSYQGDENELSLQVSETLNVRTSDTGKTILEGAINTSRTQSNYIAPLTGPVAPAISPPLVDDHKVAISAGLVTAGTDYTKQFADGQPYKVTFTSSTQYTVTDKDNNDITSQLAGNGTFDSTKEGSASINVRGVKFDITVDLTDTATGPNADALVAGREFSLGVKPDAFNVSRTASNTSAAQLVNAKVSSSADYASTFPGNSGILIKFDDTDPTLFKVYAQPYTANSKPIVDNGVVVPGTPPARDTITAAGVTFELSAAPNAGDQFAVGNTTQKTQNALDTLGQLRQALEQPADGIPGARVKLQDALNAAVSNLTNSANQVDNVRGSIGARQNALTVQSSENTSVGLANTSTMSALANIDMGEAAINLTLQQTMLEASQLAFVKVSQLSLFNKM</sequence>
<reference evidence="7" key="1">
    <citation type="submission" date="2019-11" db="EMBL/GenBank/DDBJ databases">
        <title>Epiphytic Pseudomonas syringae from cherry orchards.</title>
        <authorList>
            <person name="Hulin M.T."/>
        </authorList>
    </citation>
    <scope>NUCLEOTIDE SEQUENCE</scope>
    <source>
        <strain evidence="7">PA-6-9A</strain>
    </source>
</reference>
<keyword evidence="5" id="KW-0975">Bacterial flagellum</keyword>
<dbReference type="NCBIfam" id="TIGR02550">
    <property type="entry name" value="flagell_flgL"/>
    <property type="match status" value="1"/>
</dbReference>
<dbReference type="GO" id="GO:0005198">
    <property type="term" value="F:structural molecule activity"/>
    <property type="evidence" value="ECO:0007669"/>
    <property type="project" value="InterPro"/>
</dbReference>